<dbReference type="PROSITE" id="PS50968">
    <property type="entry name" value="BIOTINYL_LIPOYL"/>
    <property type="match status" value="1"/>
</dbReference>
<dbReference type="AlphaFoldDB" id="A0A7C3MHT5"/>
<feature type="domain" description="Lipoyl-binding" evidence="3">
    <location>
        <begin position="2"/>
        <end position="77"/>
    </location>
</feature>
<accession>A0A7C3MHT5</accession>
<gene>
    <name evidence="4" type="ORF">ENW00_00505</name>
</gene>
<protein>
    <submittedName>
        <fullName evidence="4">Biotin attachment protein</fullName>
    </submittedName>
</protein>
<evidence type="ECO:0000259" key="3">
    <source>
        <dbReference type="PROSITE" id="PS50968"/>
    </source>
</evidence>
<dbReference type="InterPro" id="IPR003016">
    <property type="entry name" value="2-oxoA_DH_lipoyl-BS"/>
</dbReference>
<dbReference type="CDD" id="cd06849">
    <property type="entry name" value="lipoyl_domain"/>
    <property type="match status" value="1"/>
</dbReference>
<organism evidence="4">
    <name type="scientific">Dictyoglomus thermophilum</name>
    <dbReference type="NCBI Taxonomy" id="14"/>
    <lineage>
        <taxon>Bacteria</taxon>
        <taxon>Pseudomonadati</taxon>
        <taxon>Dictyoglomota</taxon>
        <taxon>Dictyoglomia</taxon>
        <taxon>Dictyoglomales</taxon>
        <taxon>Dictyoglomaceae</taxon>
        <taxon>Dictyoglomus</taxon>
    </lineage>
</organism>
<dbReference type="Gene3D" id="2.40.50.100">
    <property type="match status" value="1"/>
</dbReference>
<dbReference type="PROSITE" id="PS00189">
    <property type="entry name" value="LIPOYL"/>
    <property type="match status" value="1"/>
</dbReference>
<dbReference type="InterPro" id="IPR011053">
    <property type="entry name" value="Single_hybrid_motif"/>
</dbReference>
<comment type="cofactor">
    <cofactor evidence="1">
        <name>(R)-lipoate</name>
        <dbReference type="ChEBI" id="CHEBI:83088"/>
    </cofactor>
</comment>
<evidence type="ECO:0000313" key="4">
    <source>
        <dbReference type="EMBL" id="HFX12634.1"/>
    </source>
</evidence>
<dbReference type="PANTHER" id="PTHR23151:SF90">
    <property type="entry name" value="DIHYDROLIPOYLLYSINE-RESIDUE ACETYLTRANSFERASE COMPONENT OF PYRUVATE DEHYDROGENASE COMPLEX, MITOCHONDRIAL-RELATED"/>
    <property type="match status" value="1"/>
</dbReference>
<comment type="caution">
    <text evidence="4">The sequence shown here is derived from an EMBL/GenBank/DDBJ whole genome shotgun (WGS) entry which is preliminary data.</text>
</comment>
<keyword evidence="2" id="KW-0450">Lipoyl</keyword>
<dbReference type="GO" id="GO:0045254">
    <property type="term" value="C:pyruvate dehydrogenase complex"/>
    <property type="evidence" value="ECO:0007669"/>
    <property type="project" value="InterPro"/>
</dbReference>
<proteinExistence type="predicted"/>
<evidence type="ECO:0000256" key="2">
    <source>
        <dbReference type="ARBA" id="ARBA00022823"/>
    </source>
</evidence>
<dbReference type="InterPro" id="IPR000089">
    <property type="entry name" value="Biotin_lipoyl"/>
</dbReference>
<name>A0A7C3MHT5_DICTH</name>
<dbReference type="InterPro" id="IPR045257">
    <property type="entry name" value="E2/Pdx1"/>
</dbReference>
<dbReference type="Pfam" id="PF00364">
    <property type="entry name" value="Biotin_lipoyl"/>
    <property type="match status" value="1"/>
</dbReference>
<sequence length="86" mass="9711">MVKNIVMPKVSDVMENGTVTTWLKKEGEKIQKGEPLLEIEVEKAIMEIESEYDGYLRKILVKEGETVPVGTVLAYVTDTLDEEIPE</sequence>
<reference evidence="4" key="1">
    <citation type="journal article" date="2020" name="mSystems">
        <title>Genome- and Community-Level Interaction Insights into Carbon Utilization and Element Cycling Functions of Hydrothermarchaeota in Hydrothermal Sediment.</title>
        <authorList>
            <person name="Zhou Z."/>
            <person name="Liu Y."/>
            <person name="Xu W."/>
            <person name="Pan J."/>
            <person name="Luo Z.H."/>
            <person name="Li M."/>
        </authorList>
    </citation>
    <scope>NUCLEOTIDE SEQUENCE [LARGE SCALE GENOMIC DNA]</scope>
    <source>
        <strain evidence="4">SpSt-81</strain>
    </source>
</reference>
<evidence type="ECO:0000256" key="1">
    <source>
        <dbReference type="ARBA" id="ARBA00001938"/>
    </source>
</evidence>
<dbReference type="SUPFAM" id="SSF51230">
    <property type="entry name" value="Single hybrid motif"/>
    <property type="match status" value="1"/>
</dbReference>
<dbReference type="EMBL" id="DTIN01000008">
    <property type="protein sequence ID" value="HFX12634.1"/>
    <property type="molecule type" value="Genomic_DNA"/>
</dbReference>
<dbReference type="GO" id="GO:0006086">
    <property type="term" value="P:pyruvate decarboxylation to acetyl-CoA"/>
    <property type="evidence" value="ECO:0007669"/>
    <property type="project" value="InterPro"/>
</dbReference>
<dbReference type="PANTHER" id="PTHR23151">
    <property type="entry name" value="DIHYDROLIPOAMIDE ACETYL/SUCCINYL-TRANSFERASE-RELATED"/>
    <property type="match status" value="1"/>
</dbReference>